<evidence type="ECO:0000256" key="1">
    <source>
        <dbReference type="ARBA" id="ARBA00038310"/>
    </source>
</evidence>
<proteinExistence type="inferred from homology"/>
<comment type="similarity">
    <text evidence="1">Belongs to the metallo-dependent hydrolases superfamily.</text>
</comment>
<dbReference type="SUPFAM" id="SSF51556">
    <property type="entry name" value="Metallo-dependent hydrolases"/>
    <property type="match status" value="1"/>
</dbReference>
<dbReference type="Pfam" id="PF04909">
    <property type="entry name" value="Amidohydro_2"/>
    <property type="match status" value="1"/>
</dbReference>
<sequence length="364" mass="40527">MPVVDPSNIPILDSHIHLYPESELDSLTWYTGPEHPLAQQRTPDLYKRVIAGAKPASGTERPFMGAIFVETDRKHDIVSDPPNYDGPLAELAWLRRIVEGKPKDGEGHGEEDKTLLSAIVPWAPLPLGPDAVAEYLTKAEEAAGPETWKLAKGFRYLLQDKPLGVGVEPKFIGSLKLLGKRGFAFDVGVDIHRRGKKQLEETVDMIEAAHEGVPDDEKCVFILNHLCKPDFSALHPADPQFVGWKSALYILGKNPKVYMKLSGGFAEMSDNLKRGSRSQIFTGTMPWLSTLLATFTNRIMFGSDWPVCTVGVESDEDGDQKENAWGKWRDVVEFICDMASMEKDAQERVWFGAAMEAYGIENKE</sequence>
<dbReference type="InterPro" id="IPR006680">
    <property type="entry name" value="Amidohydro-rel"/>
</dbReference>
<evidence type="ECO:0000313" key="4">
    <source>
        <dbReference type="Proteomes" id="UP001201980"/>
    </source>
</evidence>
<dbReference type="AlphaFoldDB" id="A0AAD5RPR3"/>
<accession>A0AAD5RPR3</accession>
<gene>
    <name evidence="3" type="ORF">MKZ38_001825</name>
</gene>
<dbReference type="PANTHER" id="PTHR43569">
    <property type="entry name" value="AMIDOHYDROLASE"/>
    <property type="match status" value="1"/>
</dbReference>
<dbReference type="Proteomes" id="UP001201980">
    <property type="component" value="Unassembled WGS sequence"/>
</dbReference>
<feature type="domain" description="Amidohydrolase-related" evidence="2">
    <location>
        <begin position="218"/>
        <end position="318"/>
    </location>
</feature>
<evidence type="ECO:0000313" key="3">
    <source>
        <dbReference type="EMBL" id="KAJ2901484.1"/>
    </source>
</evidence>
<reference evidence="3" key="1">
    <citation type="submission" date="2022-07" db="EMBL/GenBank/DDBJ databases">
        <title>Draft genome sequence of Zalerion maritima ATCC 34329, a (micro)plastics degrading marine fungus.</title>
        <authorList>
            <person name="Paco A."/>
            <person name="Goncalves M.F.M."/>
            <person name="Rocha-Santos T.A.P."/>
            <person name="Alves A."/>
        </authorList>
    </citation>
    <scope>NUCLEOTIDE SEQUENCE</scope>
    <source>
        <strain evidence="3">ATCC 34329</strain>
    </source>
</reference>
<comment type="caution">
    <text evidence="3">The sequence shown here is derived from an EMBL/GenBank/DDBJ whole genome shotgun (WGS) entry which is preliminary data.</text>
</comment>
<protein>
    <submittedName>
        <fullName evidence="3">L-rhamnono-gamma-lactonase</fullName>
    </submittedName>
</protein>
<name>A0AAD5RPR3_9PEZI</name>
<dbReference type="InterPro" id="IPR032466">
    <property type="entry name" value="Metal_Hydrolase"/>
</dbReference>
<organism evidence="3 4">
    <name type="scientific">Zalerion maritima</name>
    <dbReference type="NCBI Taxonomy" id="339359"/>
    <lineage>
        <taxon>Eukaryota</taxon>
        <taxon>Fungi</taxon>
        <taxon>Dikarya</taxon>
        <taxon>Ascomycota</taxon>
        <taxon>Pezizomycotina</taxon>
        <taxon>Sordariomycetes</taxon>
        <taxon>Lulworthiomycetidae</taxon>
        <taxon>Lulworthiales</taxon>
        <taxon>Lulworthiaceae</taxon>
        <taxon>Zalerion</taxon>
    </lineage>
</organism>
<dbReference type="EMBL" id="JAKWBI020000150">
    <property type="protein sequence ID" value="KAJ2901484.1"/>
    <property type="molecule type" value="Genomic_DNA"/>
</dbReference>
<dbReference type="Gene3D" id="3.20.20.140">
    <property type="entry name" value="Metal-dependent hydrolases"/>
    <property type="match status" value="1"/>
</dbReference>
<evidence type="ECO:0000259" key="2">
    <source>
        <dbReference type="Pfam" id="PF04909"/>
    </source>
</evidence>
<dbReference type="InterPro" id="IPR052350">
    <property type="entry name" value="Metallo-dep_Lactonases"/>
</dbReference>
<dbReference type="GO" id="GO:0016787">
    <property type="term" value="F:hydrolase activity"/>
    <property type="evidence" value="ECO:0007669"/>
    <property type="project" value="InterPro"/>
</dbReference>
<keyword evidence="4" id="KW-1185">Reference proteome</keyword>
<dbReference type="PANTHER" id="PTHR43569:SF2">
    <property type="entry name" value="AMIDOHYDROLASE-RELATED DOMAIN-CONTAINING PROTEIN"/>
    <property type="match status" value="1"/>
</dbReference>